<organism evidence="1 2">
    <name type="scientific">Neolewinella xylanilytica</name>
    <dbReference type="NCBI Taxonomy" id="1514080"/>
    <lineage>
        <taxon>Bacteria</taxon>
        <taxon>Pseudomonadati</taxon>
        <taxon>Bacteroidota</taxon>
        <taxon>Saprospiria</taxon>
        <taxon>Saprospirales</taxon>
        <taxon>Lewinellaceae</taxon>
        <taxon>Neolewinella</taxon>
    </lineage>
</organism>
<proteinExistence type="predicted"/>
<dbReference type="Proteomes" id="UP000237662">
    <property type="component" value="Unassembled WGS sequence"/>
</dbReference>
<protein>
    <submittedName>
        <fullName evidence="1">Polyketide cyclase/dehydrase/lipid transport protein</fullName>
    </submittedName>
</protein>
<dbReference type="InterPro" id="IPR023393">
    <property type="entry name" value="START-like_dom_sf"/>
</dbReference>
<keyword evidence="2" id="KW-1185">Reference proteome</keyword>
<evidence type="ECO:0000313" key="2">
    <source>
        <dbReference type="Proteomes" id="UP000237662"/>
    </source>
</evidence>
<dbReference type="InterPro" id="IPR019587">
    <property type="entry name" value="Polyketide_cyclase/dehydratase"/>
</dbReference>
<dbReference type="PANTHER" id="PTHR36166:SF1">
    <property type="entry name" value="SRPBCC DOMAIN-CONTAINING PROTEIN"/>
    <property type="match status" value="1"/>
</dbReference>
<gene>
    <name evidence="1" type="ORF">CLV84_0149</name>
</gene>
<dbReference type="Pfam" id="PF10604">
    <property type="entry name" value="Polyketide_cyc2"/>
    <property type="match status" value="1"/>
</dbReference>
<name>A0A2S6I6T1_9BACT</name>
<dbReference type="AlphaFoldDB" id="A0A2S6I6T1"/>
<accession>A0A2S6I6T1</accession>
<dbReference type="CDD" id="cd07822">
    <property type="entry name" value="SRPBCC_4"/>
    <property type="match status" value="1"/>
</dbReference>
<reference evidence="1 2" key="1">
    <citation type="submission" date="2018-02" db="EMBL/GenBank/DDBJ databases">
        <title>Genomic Encyclopedia of Archaeal and Bacterial Type Strains, Phase II (KMG-II): from individual species to whole genera.</title>
        <authorList>
            <person name="Goeker M."/>
        </authorList>
    </citation>
    <scope>NUCLEOTIDE SEQUENCE [LARGE SCALE GENOMIC DNA]</scope>
    <source>
        <strain evidence="1 2">DSM 29526</strain>
    </source>
</reference>
<dbReference type="EMBL" id="PTJC01000005">
    <property type="protein sequence ID" value="PPK87213.1"/>
    <property type="molecule type" value="Genomic_DNA"/>
</dbReference>
<dbReference type="Gene3D" id="3.30.530.20">
    <property type="match status" value="1"/>
</dbReference>
<dbReference type="RefSeq" id="WP_211295119.1">
    <property type="nucleotide sequence ID" value="NZ_PTJC01000005.1"/>
</dbReference>
<comment type="caution">
    <text evidence="1">The sequence shown here is derived from an EMBL/GenBank/DDBJ whole genome shotgun (WGS) entry which is preliminary data.</text>
</comment>
<dbReference type="PANTHER" id="PTHR36166">
    <property type="entry name" value="CHROMOSOME 9, WHOLE GENOME SHOTGUN SEQUENCE"/>
    <property type="match status" value="1"/>
</dbReference>
<evidence type="ECO:0000313" key="1">
    <source>
        <dbReference type="EMBL" id="PPK87213.1"/>
    </source>
</evidence>
<sequence>MAYHLTTSVRIATSPDRVWEALTDFPPYAEWNPFIQPAAGSAVVGNQLDLTIAGTRFRPRVLVAVPGRELRWLGRLGIRGLFDGEHYFLLTANGDGSTTLGAGRALFGAAGTLIPQ</sequence>
<dbReference type="SUPFAM" id="SSF55961">
    <property type="entry name" value="Bet v1-like"/>
    <property type="match status" value="1"/>
</dbReference>